<dbReference type="SUPFAM" id="SSF56112">
    <property type="entry name" value="Protein kinase-like (PK-like)"/>
    <property type="match status" value="1"/>
</dbReference>
<evidence type="ECO:0000256" key="9">
    <source>
        <dbReference type="SAM" id="Phobius"/>
    </source>
</evidence>
<dbReference type="Proteomes" id="UP000549517">
    <property type="component" value="Unassembled WGS sequence"/>
</dbReference>
<dbReference type="InterPro" id="IPR017441">
    <property type="entry name" value="Protein_kinase_ATP_BS"/>
</dbReference>
<evidence type="ECO:0000256" key="6">
    <source>
        <dbReference type="ARBA" id="ARBA00022840"/>
    </source>
</evidence>
<dbReference type="Pfam" id="PF00069">
    <property type="entry name" value="Pkinase"/>
    <property type="match status" value="1"/>
</dbReference>
<feature type="transmembrane region" description="Helical" evidence="9">
    <location>
        <begin position="582"/>
        <end position="602"/>
    </location>
</feature>
<dbReference type="PANTHER" id="PTHR43289">
    <property type="entry name" value="MITOGEN-ACTIVATED PROTEIN KINASE KINASE KINASE 20-RELATED"/>
    <property type="match status" value="1"/>
</dbReference>
<keyword evidence="9" id="KW-1133">Transmembrane helix</keyword>
<evidence type="ECO:0000256" key="3">
    <source>
        <dbReference type="ARBA" id="ARBA00022679"/>
    </source>
</evidence>
<evidence type="ECO:0000256" key="1">
    <source>
        <dbReference type="ARBA" id="ARBA00012513"/>
    </source>
</evidence>
<organism evidence="11 12">
    <name type="scientific">Brevibacterium luteolum</name>
    <dbReference type="NCBI Taxonomy" id="199591"/>
    <lineage>
        <taxon>Bacteria</taxon>
        <taxon>Bacillati</taxon>
        <taxon>Actinomycetota</taxon>
        <taxon>Actinomycetes</taxon>
        <taxon>Micrococcales</taxon>
        <taxon>Brevibacteriaceae</taxon>
        <taxon>Brevibacterium</taxon>
    </lineage>
</organism>
<dbReference type="RefSeq" id="WP_170274464.1">
    <property type="nucleotide sequence ID" value="NZ_BAAAKH010000011.1"/>
</dbReference>
<feature type="binding site" evidence="7">
    <location>
        <position position="37"/>
    </location>
    <ligand>
        <name>ATP</name>
        <dbReference type="ChEBI" id="CHEBI:30616"/>
    </ligand>
</feature>
<keyword evidence="9" id="KW-0472">Membrane</keyword>
<dbReference type="InterPro" id="IPR000719">
    <property type="entry name" value="Prot_kinase_dom"/>
</dbReference>
<keyword evidence="4 7" id="KW-0547">Nucleotide-binding</keyword>
<evidence type="ECO:0000313" key="12">
    <source>
        <dbReference type="Proteomes" id="UP000549517"/>
    </source>
</evidence>
<keyword evidence="9" id="KW-0812">Transmembrane</keyword>
<keyword evidence="6 7" id="KW-0067">ATP-binding</keyword>
<dbReference type="InterPro" id="IPR008271">
    <property type="entry name" value="Ser/Thr_kinase_AS"/>
</dbReference>
<reference evidence="11 12" key="1">
    <citation type="submission" date="2020-05" db="EMBL/GenBank/DDBJ databases">
        <title>MicrobeNet Type strains.</title>
        <authorList>
            <person name="Nicholson A.C."/>
        </authorList>
    </citation>
    <scope>NUCLEOTIDE SEQUENCE [LARGE SCALE GENOMIC DNA]</scope>
    <source>
        <strain evidence="11 12">CCUG 46604</strain>
    </source>
</reference>
<evidence type="ECO:0000256" key="4">
    <source>
        <dbReference type="ARBA" id="ARBA00022741"/>
    </source>
</evidence>
<evidence type="ECO:0000259" key="10">
    <source>
        <dbReference type="PROSITE" id="PS50011"/>
    </source>
</evidence>
<dbReference type="AlphaFoldDB" id="A0A849AU08"/>
<feature type="domain" description="Protein kinase" evidence="10">
    <location>
        <begin position="9"/>
        <end position="268"/>
    </location>
</feature>
<evidence type="ECO:0000313" key="11">
    <source>
        <dbReference type="EMBL" id="NNG79591.1"/>
    </source>
</evidence>
<feature type="compositionally biased region" description="Low complexity" evidence="8">
    <location>
        <begin position="450"/>
        <end position="459"/>
    </location>
</feature>
<dbReference type="SMART" id="SM00220">
    <property type="entry name" value="S_TKc"/>
    <property type="match status" value="1"/>
</dbReference>
<feature type="compositionally biased region" description="Low complexity" evidence="8">
    <location>
        <begin position="396"/>
        <end position="422"/>
    </location>
</feature>
<evidence type="ECO:0000256" key="8">
    <source>
        <dbReference type="SAM" id="MobiDB-lite"/>
    </source>
</evidence>
<name>A0A849AU08_9MICO</name>
<feature type="transmembrane region" description="Helical" evidence="9">
    <location>
        <begin position="549"/>
        <end position="570"/>
    </location>
</feature>
<feature type="transmembrane region" description="Helical" evidence="9">
    <location>
        <begin position="623"/>
        <end position="649"/>
    </location>
</feature>
<evidence type="ECO:0000256" key="7">
    <source>
        <dbReference type="PROSITE-ProRule" id="PRU10141"/>
    </source>
</evidence>
<dbReference type="PROSITE" id="PS00107">
    <property type="entry name" value="PROTEIN_KINASE_ATP"/>
    <property type="match status" value="1"/>
</dbReference>
<dbReference type="PANTHER" id="PTHR43289:SF6">
    <property type="entry name" value="SERINE_THREONINE-PROTEIN KINASE NEKL-3"/>
    <property type="match status" value="1"/>
</dbReference>
<keyword evidence="2" id="KW-0723">Serine/threonine-protein kinase</keyword>
<comment type="caution">
    <text evidence="11">The sequence shown here is derived from an EMBL/GenBank/DDBJ whole genome shotgun (WGS) entry which is preliminary data.</text>
</comment>
<evidence type="ECO:0000256" key="2">
    <source>
        <dbReference type="ARBA" id="ARBA00022527"/>
    </source>
</evidence>
<dbReference type="PROSITE" id="PS50011">
    <property type="entry name" value="PROTEIN_KINASE_DOM"/>
    <property type="match status" value="1"/>
</dbReference>
<dbReference type="GO" id="GO:0005524">
    <property type="term" value="F:ATP binding"/>
    <property type="evidence" value="ECO:0007669"/>
    <property type="project" value="UniProtKB-UniRule"/>
</dbReference>
<sequence>MAVQELGGYRLLNELGSGGMGVVHLGVDAENNPVAVKVLHAHIANDETARKRLAREVRTLRRIKHPRIAAVLDAELETAQPFIITEFVDGQTLSDDVRDNGPFAEDELVHFGHALLDALNAVHEAGVIHRDLKPANVMIMDGEPMVIDFGIAQAADEVKVTATGLVMGTPGYLSPEIADGRDASEKTDWWGWAATMAFAATGRNPYGSGPLEAVLGRVATGRHNLEGAPELFVPLLQACLDPKPERRPSGAMILDALVDIESGQLPALGSPRHAAGPGRGDTGGARVDLPAVGAAGAFGAAAGAAHDPLAPPTGPMGRTGPGGVYHLGGEPGGMEGLQAGGFAGHRPDQHGVPRHGNAPGGRPQPVQPSSGTPGGSVYGGAAPYGSQHGRMQGSQPAGSGSAHVSGSAHASGPAHAAVGSPPAYGPLGIDPRPQPHQQVERYQHAGAPVPAEQPWQPQQLQPPGPPRPPRLGGAWPLLMLNLLAVTLVALGPVIMLIASYLWQVAARTTGSMAQVRNWRQFNDGPSGVSVWSSIASLPGALFRSVFTSLFSMILPAVAFVAVAVLMRLDIAGIVPSGRSFEWTLWAAGLSYALVLWFGPGSANLRVGSRAALTSIARNRTGEWIMFGVLALLFVMAVSVILSTAGVTWWPLTFNPLELIPRASEL</sequence>
<evidence type="ECO:0000256" key="5">
    <source>
        <dbReference type="ARBA" id="ARBA00022777"/>
    </source>
</evidence>
<keyword evidence="5 11" id="KW-0418">Kinase</keyword>
<feature type="transmembrane region" description="Helical" evidence="9">
    <location>
        <begin position="475"/>
        <end position="502"/>
    </location>
</feature>
<feature type="compositionally biased region" description="Gly residues" evidence="8">
    <location>
        <begin position="317"/>
        <end position="343"/>
    </location>
</feature>
<dbReference type="EC" id="2.7.11.1" evidence="1"/>
<dbReference type="Gene3D" id="3.30.200.20">
    <property type="entry name" value="Phosphorylase Kinase, domain 1"/>
    <property type="match status" value="1"/>
</dbReference>
<accession>A0A849AU08</accession>
<dbReference type="GO" id="GO:0004674">
    <property type="term" value="F:protein serine/threonine kinase activity"/>
    <property type="evidence" value="ECO:0007669"/>
    <property type="project" value="UniProtKB-KW"/>
</dbReference>
<dbReference type="PROSITE" id="PS00108">
    <property type="entry name" value="PROTEIN_KINASE_ST"/>
    <property type="match status" value="1"/>
</dbReference>
<dbReference type="CDD" id="cd14014">
    <property type="entry name" value="STKc_PknB_like"/>
    <property type="match status" value="1"/>
</dbReference>
<keyword evidence="3" id="KW-0808">Transferase</keyword>
<gene>
    <name evidence="11" type="ORF">HLA91_09425</name>
</gene>
<protein>
    <recommendedName>
        <fullName evidence="1">non-specific serine/threonine protein kinase</fullName>
        <ecNumber evidence="1">2.7.11.1</ecNumber>
    </recommendedName>
</protein>
<proteinExistence type="predicted"/>
<dbReference type="InterPro" id="IPR011009">
    <property type="entry name" value="Kinase-like_dom_sf"/>
</dbReference>
<feature type="region of interest" description="Disordered" evidence="8">
    <location>
        <begin position="306"/>
        <end position="468"/>
    </location>
</feature>
<dbReference type="Gene3D" id="1.10.510.10">
    <property type="entry name" value="Transferase(Phosphotransferase) domain 1"/>
    <property type="match status" value="1"/>
</dbReference>
<dbReference type="EMBL" id="JABEMC010000005">
    <property type="protein sequence ID" value="NNG79591.1"/>
    <property type="molecule type" value="Genomic_DNA"/>
</dbReference>